<dbReference type="EMBL" id="UINC01096088">
    <property type="protein sequence ID" value="SVC52686.1"/>
    <property type="molecule type" value="Genomic_DNA"/>
</dbReference>
<evidence type="ECO:0000256" key="4">
    <source>
        <dbReference type="ARBA" id="ARBA00013030"/>
    </source>
</evidence>
<evidence type="ECO:0000256" key="5">
    <source>
        <dbReference type="ARBA" id="ARBA00022576"/>
    </source>
</evidence>
<evidence type="ECO:0000256" key="1">
    <source>
        <dbReference type="ARBA" id="ARBA00001933"/>
    </source>
</evidence>
<dbReference type="InterPro" id="IPR020578">
    <property type="entry name" value="Aminotrans_V_PyrdxlP_BS"/>
</dbReference>
<proteinExistence type="inferred from homology"/>
<dbReference type="InterPro" id="IPR015421">
    <property type="entry name" value="PyrdxlP-dep_Trfase_major"/>
</dbReference>
<evidence type="ECO:0000256" key="7">
    <source>
        <dbReference type="ARBA" id="ARBA00022679"/>
    </source>
</evidence>
<comment type="similarity">
    <text evidence="3">Belongs to the class-V pyridoxal-phosphate-dependent aminotransferase family. SerC subfamily.</text>
</comment>
<dbReference type="PANTHER" id="PTHR43247">
    <property type="entry name" value="PHOSPHOSERINE AMINOTRANSFERASE"/>
    <property type="match status" value="1"/>
</dbReference>
<dbReference type="InterPro" id="IPR015424">
    <property type="entry name" value="PyrdxlP-dep_Trfase"/>
</dbReference>
<keyword evidence="6" id="KW-0028">Amino-acid biosynthesis</keyword>
<evidence type="ECO:0000259" key="12">
    <source>
        <dbReference type="Pfam" id="PF00266"/>
    </source>
</evidence>
<evidence type="ECO:0000256" key="8">
    <source>
        <dbReference type="ARBA" id="ARBA00022898"/>
    </source>
</evidence>
<organism evidence="13">
    <name type="scientific">marine metagenome</name>
    <dbReference type="NCBI Taxonomy" id="408172"/>
    <lineage>
        <taxon>unclassified sequences</taxon>
        <taxon>metagenomes</taxon>
        <taxon>ecological metagenomes</taxon>
    </lineage>
</organism>
<accession>A0A382MVA4</accession>
<dbReference type="InterPro" id="IPR015422">
    <property type="entry name" value="PyrdxlP-dep_Trfase_small"/>
</dbReference>
<feature type="non-terminal residue" evidence="13">
    <location>
        <position position="336"/>
    </location>
</feature>
<evidence type="ECO:0000256" key="3">
    <source>
        <dbReference type="ARBA" id="ARBA00006904"/>
    </source>
</evidence>
<dbReference type="GO" id="GO:0030170">
    <property type="term" value="F:pyridoxal phosphate binding"/>
    <property type="evidence" value="ECO:0007669"/>
    <property type="project" value="TreeGrafter"/>
</dbReference>
<dbReference type="NCBIfam" id="NF003764">
    <property type="entry name" value="PRK05355.1"/>
    <property type="match status" value="1"/>
</dbReference>
<dbReference type="FunFam" id="3.90.1150.10:FF:000006">
    <property type="entry name" value="Phosphoserine aminotransferase"/>
    <property type="match status" value="1"/>
</dbReference>
<keyword evidence="7" id="KW-0808">Transferase</keyword>
<evidence type="ECO:0000256" key="9">
    <source>
        <dbReference type="ARBA" id="ARBA00023299"/>
    </source>
</evidence>
<evidence type="ECO:0000256" key="6">
    <source>
        <dbReference type="ARBA" id="ARBA00022605"/>
    </source>
</evidence>
<dbReference type="Gene3D" id="3.90.1150.10">
    <property type="entry name" value="Aspartate Aminotransferase, domain 1"/>
    <property type="match status" value="1"/>
</dbReference>
<gene>
    <name evidence="13" type="ORF">METZ01_LOCUS305540</name>
</gene>
<dbReference type="PANTHER" id="PTHR43247:SF1">
    <property type="entry name" value="PHOSPHOSERINE AMINOTRANSFERASE"/>
    <property type="match status" value="1"/>
</dbReference>
<feature type="domain" description="Aminotransferase class V" evidence="12">
    <location>
        <begin position="5"/>
        <end position="335"/>
    </location>
</feature>
<dbReference type="EC" id="2.6.1.52" evidence="4"/>
<dbReference type="Pfam" id="PF00266">
    <property type="entry name" value="Aminotran_5"/>
    <property type="match status" value="1"/>
</dbReference>
<dbReference type="AlphaFoldDB" id="A0A382MVA4"/>
<comment type="pathway">
    <text evidence="2">Amino-acid biosynthesis; L-serine biosynthesis; L-serine from 3-phospho-D-glycerate: step 2/3.</text>
</comment>
<protein>
    <recommendedName>
        <fullName evidence="4">phosphoserine transaminase</fullName>
        <ecNumber evidence="4">2.6.1.52</ecNumber>
    </recommendedName>
</protein>
<dbReference type="UniPathway" id="UPA00135">
    <property type="reaction ID" value="UER00197"/>
</dbReference>
<evidence type="ECO:0000256" key="2">
    <source>
        <dbReference type="ARBA" id="ARBA00005099"/>
    </source>
</evidence>
<name>A0A382MVA4_9ZZZZ</name>
<evidence type="ECO:0000256" key="10">
    <source>
        <dbReference type="ARBA" id="ARBA00047630"/>
    </source>
</evidence>
<dbReference type="HAMAP" id="MF_00160">
    <property type="entry name" value="SerC_aminotrans_5"/>
    <property type="match status" value="1"/>
</dbReference>
<keyword evidence="8" id="KW-0663">Pyridoxal phosphate</keyword>
<dbReference type="SUPFAM" id="SSF53383">
    <property type="entry name" value="PLP-dependent transferases"/>
    <property type="match status" value="1"/>
</dbReference>
<comment type="catalytic activity">
    <reaction evidence="11">
        <text>O-phospho-L-serine + 2-oxoglutarate = 3-phosphooxypyruvate + L-glutamate</text>
        <dbReference type="Rhea" id="RHEA:14329"/>
        <dbReference type="ChEBI" id="CHEBI:16810"/>
        <dbReference type="ChEBI" id="CHEBI:18110"/>
        <dbReference type="ChEBI" id="CHEBI:29985"/>
        <dbReference type="ChEBI" id="CHEBI:57524"/>
        <dbReference type="EC" id="2.6.1.52"/>
    </reaction>
</comment>
<keyword evidence="9" id="KW-0718">Serine biosynthesis</keyword>
<dbReference type="PROSITE" id="PS00595">
    <property type="entry name" value="AA_TRANSFER_CLASS_5"/>
    <property type="match status" value="1"/>
</dbReference>
<comment type="cofactor">
    <cofactor evidence="1">
        <name>pyridoxal 5'-phosphate</name>
        <dbReference type="ChEBI" id="CHEBI:597326"/>
    </cofactor>
</comment>
<dbReference type="InterPro" id="IPR000192">
    <property type="entry name" value="Aminotrans_V_dom"/>
</dbReference>
<dbReference type="Gene3D" id="3.40.640.10">
    <property type="entry name" value="Type I PLP-dependent aspartate aminotransferase-like (Major domain)"/>
    <property type="match status" value="1"/>
</dbReference>
<dbReference type="InterPro" id="IPR022278">
    <property type="entry name" value="Pser_aminoTfrase"/>
</dbReference>
<dbReference type="GO" id="GO:0006564">
    <property type="term" value="P:L-serine biosynthetic process"/>
    <property type="evidence" value="ECO:0007669"/>
    <property type="project" value="UniProtKB-KW"/>
</dbReference>
<comment type="catalytic activity">
    <reaction evidence="10">
        <text>4-(phosphooxy)-L-threonine + 2-oxoglutarate = (R)-3-hydroxy-2-oxo-4-phosphooxybutanoate + L-glutamate</text>
        <dbReference type="Rhea" id="RHEA:16573"/>
        <dbReference type="ChEBI" id="CHEBI:16810"/>
        <dbReference type="ChEBI" id="CHEBI:29985"/>
        <dbReference type="ChEBI" id="CHEBI:58452"/>
        <dbReference type="ChEBI" id="CHEBI:58538"/>
        <dbReference type="EC" id="2.6.1.52"/>
    </reaction>
</comment>
<dbReference type="PIRSF" id="PIRSF000525">
    <property type="entry name" value="SerC"/>
    <property type="match status" value="1"/>
</dbReference>
<keyword evidence="5" id="KW-0032">Aminotransferase</keyword>
<dbReference type="GO" id="GO:0004648">
    <property type="term" value="F:O-phospho-L-serine:2-oxoglutarate aminotransferase activity"/>
    <property type="evidence" value="ECO:0007669"/>
    <property type="project" value="UniProtKB-EC"/>
</dbReference>
<evidence type="ECO:0000313" key="13">
    <source>
        <dbReference type="EMBL" id="SVC52686.1"/>
    </source>
</evidence>
<sequence>MPTNVYNFGAGPATLPKIVIDKITDRLGNFTDGMSIMEISHRSSAFKDFASQSEKNLRSLLQIDDSYAVLFLQGGATQQFSMVPMNLANQGTVDYLITGAWSKKASEYAAYHSKLNIVADSSDNNFNDVSDPKSWKHSKDADYFYYCANETIHGLEIHQVPNTDVPIVSDMSSTLCTRPIDVEKYGLIFAGAQKNLGIAGLTIVIVKKDLVIDKAKNLPPLLRYESHYQEKSMLNTSPVFPWYVSGLVFEWILEQGGLDAMSKLNNEKSSLLYNYIDNSILYHNNINTEFRSLVNIPFSMTQKDLEDKFLDAASDIGLKNLKGHRTVGGMRASVYN</sequence>
<reference evidence="13" key="1">
    <citation type="submission" date="2018-05" db="EMBL/GenBank/DDBJ databases">
        <authorList>
            <person name="Lanie J.A."/>
            <person name="Ng W.-L."/>
            <person name="Kazmierczak K.M."/>
            <person name="Andrzejewski T.M."/>
            <person name="Davidsen T.M."/>
            <person name="Wayne K.J."/>
            <person name="Tettelin H."/>
            <person name="Glass J.I."/>
            <person name="Rusch D."/>
            <person name="Podicherti R."/>
            <person name="Tsui H.-C.T."/>
            <person name="Winkler M.E."/>
        </authorList>
    </citation>
    <scope>NUCLEOTIDE SEQUENCE</scope>
</reference>
<dbReference type="FunFam" id="3.40.640.10:FF:000010">
    <property type="entry name" value="Phosphoserine aminotransferase"/>
    <property type="match status" value="1"/>
</dbReference>
<dbReference type="GO" id="GO:0005737">
    <property type="term" value="C:cytoplasm"/>
    <property type="evidence" value="ECO:0007669"/>
    <property type="project" value="TreeGrafter"/>
</dbReference>
<evidence type="ECO:0000256" key="11">
    <source>
        <dbReference type="ARBA" id="ARBA00049007"/>
    </source>
</evidence>